<reference evidence="1 2" key="1">
    <citation type="submission" date="2022-10" db="EMBL/GenBank/DDBJ databases">
        <title>Paenibacillus description and whole genome data of maize root bacterial community.</title>
        <authorList>
            <person name="Marton D."/>
            <person name="Farkas M."/>
            <person name="Cserhati M."/>
        </authorList>
    </citation>
    <scope>NUCLEOTIDE SEQUENCE [LARGE SCALE GENOMIC DNA]</scope>
    <source>
        <strain evidence="1 2">P96</strain>
    </source>
</reference>
<name>A0ABT9FT07_9BACL</name>
<keyword evidence="2" id="KW-1185">Reference proteome</keyword>
<dbReference type="Pfam" id="PF07366">
    <property type="entry name" value="SnoaL"/>
    <property type="match status" value="1"/>
</dbReference>
<accession>A0ABT9FT07</accession>
<evidence type="ECO:0000313" key="1">
    <source>
        <dbReference type="EMBL" id="MDP4097858.1"/>
    </source>
</evidence>
<protein>
    <submittedName>
        <fullName evidence="1">Ester cyclase</fullName>
    </submittedName>
</protein>
<proteinExistence type="predicted"/>
<dbReference type="InterPro" id="IPR032710">
    <property type="entry name" value="NTF2-like_dom_sf"/>
</dbReference>
<dbReference type="InterPro" id="IPR009959">
    <property type="entry name" value="Cyclase_SnoaL-like"/>
</dbReference>
<evidence type="ECO:0000313" key="2">
    <source>
        <dbReference type="Proteomes" id="UP001241848"/>
    </source>
</evidence>
<comment type="caution">
    <text evidence="1">The sequence shown here is derived from an EMBL/GenBank/DDBJ whole genome shotgun (WGS) entry which is preliminary data.</text>
</comment>
<dbReference type="SUPFAM" id="SSF54427">
    <property type="entry name" value="NTF2-like"/>
    <property type="match status" value="1"/>
</dbReference>
<dbReference type="EMBL" id="JAPCKK010000016">
    <property type="protein sequence ID" value="MDP4097858.1"/>
    <property type="molecule type" value="Genomic_DNA"/>
</dbReference>
<dbReference type="RefSeq" id="WP_305755428.1">
    <property type="nucleotide sequence ID" value="NZ_JAPCKK010000016.1"/>
</dbReference>
<gene>
    <name evidence="1" type="ORF">OIN60_13865</name>
</gene>
<dbReference type="Gene3D" id="3.10.450.50">
    <property type="match status" value="1"/>
</dbReference>
<sequence>MYKHDAPTGKTVTTTQFREFRVSNGKIIEQRGWIDMVTMWHKIRGN</sequence>
<dbReference type="Proteomes" id="UP001241848">
    <property type="component" value="Unassembled WGS sequence"/>
</dbReference>
<organism evidence="1 2">
    <name type="scientific">Paenibacillus zeirhizosphaerae</name>
    <dbReference type="NCBI Taxonomy" id="2987519"/>
    <lineage>
        <taxon>Bacteria</taxon>
        <taxon>Bacillati</taxon>
        <taxon>Bacillota</taxon>
        <taxon>Bacilli</taxon>
        <taxon>Bacillales</taxon>
        <taxon>Paenibacillaceae</taxon>
        <taxon>Paenibacillus</taxon>
    </lineage>
</organism>